<dbReference type="GO" id="GO:0033857">
    <property type="term" value="F:5-diphosphoinositol pentakisphosphate 1-kinase activity"/>
    <property type="evidence" value="ECO:0007669"/>
    <property type="project" value="TreeGrafter"/>
</dbReference>
<comment type="subcellular location">
    <subcellularLocation>
        <location evidence="1">Cytoplasm</location>
        <location evidence="1">Cytosol</location>
    </subcellularLocation>
</comment>
<dbReference type="PANTHER" id="PTHR12750:SF9">
    <property type="entry name" value="INOSITOL HEXAKISPHOSPHATE AND DIPHOSPHOINOSITOL-PENTAKISPHOSPHATE KINASE"/>
    <property type="match status" value="1"/>
</dbReference>
<gene>
    <name evidence="11" type="ORF">PGLA1383_LOCUS25957</name>
</gene>
<feature type="non-terminal residue" evidence="11">
    <location>
        <position position="136"/>
    </location>
</feature>
<dbReference type="InterPro" id="IPR033379">
    <property type="entry name" value="Acid_Pase_AS"/>
</dbReference>
<dbReference type="GO" id="GO:0000828">
    <property type="term" value="F:inositol hexakisphosphate kinase activity"/>
    <property type="evidence" value="ECO:0007669"/>
    <property type="project" value="TreeGrafter"/>
</dbReference>
<protein>
    <recommendedName>
        <fullName evidence="3">diphosphoinositol-pentakisphosphate 1-kinase</fullName>
        <ecNumber evidence="3">2.7.4.24</ecNumber>
    </recommendedName>
</protein>
<dbReference type="InterPro" id="IPR037446">
    <property type="entry name" value="His_Pase_VIP1"/>
</dbReference>
<dbReference type="PANTHER" id="PTHR12750">
    <property type="entry name" value="DIPHOSPHOINOSITOL PENTAKISPHOSPHATE KINASE"/>
    <property type="match status" value="1"/>
</dbReference>
<dbReference type="EMBL" id="CAJNNV010022357">
    <property type="protein sequence ID" value="CAE8608058.1"/>
    <property type="molecule type" value="Genomic_DNA"/>
</dbReference>
<dbReference type="GO" id="GO:0005829">
    <property type="term" value="C:cytosol"/>
    <property type="evidence" value="ECO:0007669"/>
    <property type="project" value="UniProtKB-SubCell"/>
</dbReference>
<reference evidence="11" key="1">
    <citation type="submission" date="2021-02" db="EMBL/GenBank/DDBJ databases">
        <authorList>
            <person name="Dougan E. K."/>
            <person name="Rhodes N."/>
            <person name="Thang M."/>
            <person name="Chan C."/>
        </authorList>
    </citation>
    <scope>NUCLEOTIDE SEQUENCE</scope>
</reference>
<keyword evidence="4" id="KW-0963">Cytoplasm</keyword>
<dbReference type="InterPro" id="IPR000560">
    <property type="entry name" value="His_Pase_clade-2"/>
</dbReference>
<comment type="caution">
    <text evidence="11">The sequence shown here is derived from an EMBL/GenBank/DDBJ whole genome shotgun (WGS) entry which is preliminary data.</text>
</comment>
<dbReference type="Proteomes" id="UP000654075">
    <property type="component" value="Unassembled WGS sequence"/>
</dbReference>
<evidence type="ECO:0000256" key="4">
    <source>
        <dbReference type="ARBA" id="ARBA00022490"/>
    </source>
</evidence>
<dbReference type="SUPFAM" id="SSF53254">
    <property type="entry name" value="Phosphoglycerate mutase-like"/>
    <property type="match status" value="1"/>
</dbReference>
<dbReference type="GO" id="GO:0005524">
    <property type="term" value="F:ATP binding"/>
    <property type="evidence" value="ECO:0007669"/>
    <property type="project" value="UniProtKB-KW"/>
</dbReference>
<evidence type="ECO:0000256" key="5">
    <source>
        <dbReference type="ARBA" id="ARBA00022679"/>
    </source>
</evidence>
<proteinExistence type="inferred from homology"/>
<organism evidence="11 12">
    <name type="scientific">Polarella glacialis</name>
    <name type="common">Dinoflagellate</name>
    <dbReference type="NCBI Taxonomy" id="89957"/>
    <lineage>
        <taxon>Eukaryota</taxon>
        <taxon>Sar</taxon>
        <taxon>Alveolata</taxon>
        <taxon>Dinophyceae</taxon>
        <taxon>Suessiales</taxon>
        <taxon>Suessiaceae</taxon>
        <taxon>Polarella</taxon>
    </lineage>
</organism>
<evidence type="ECO:0000256" key="2">
    <source>
        <dbReference type="ARBA" id="ARBA00005609"/>
    </source>
</evidence>
<keyword evidence="12" id="KW-1185">Reference proteome</keyword>
<keyword evidence="7" id="KW-0418">Kinase</keyword>
<keyword evidence="5" id="KW-0808">Transferase</keyword>
<evidence type="ECO:0000256" key="6">
    <source>
        <dbReference type="ARBA" id="ARBA00022741"/>
    </source>
</evidence>
<evidence type="ECO:0000313" key="12">
    <source>
        <dbReference type="Proteomes" id="UP000654075"/>
    </source>
</evidence>
<dbReference type="GO" id="GO:0032958">
    <property type="term" value="P:inositol phosphate biosynthetic process"/>
    <property type="evidence" value="ECO:0007669"/>
    <property type="project" value="TreeGrafter"/>
</dbReference>
<sequence>DCSAIIRRHILEECGVTGVDISKMMILGPGDEVVRETGGEFSSEDYAMRESSLKESSCSERLRSVIVVMRHGDRRPKEKMKFKCKQPSVLSYFDKVDEGVSEARLFFSAASIMAGRHVEAVLEVAAAASTVAVPKP</sequence>
<accession>A0A813F4E2</accession>
<dbReference type="InterPro" id="IPR029033">
    <property type="entry name" value="His_PPase_superfam"/>
</dbReference>
<dbReference type="PROSITE" id="PS00616">
    <property type="entry name" value="HIS_ACID_PHOSPHAT_1"/>
    <property type="match status" value="1"/>
</dbReference>
<evidence type="ECO:0000256" key="10">
    <source>
        <dbReference type="ARBA" id="ARBA00034629"/>
    </source>
</evidence>
<dbReference type="AlphaFoldDB" id="A0A813F4E2"/>
<dbReference type="Pfam" id="PF00328">
    <property type="entry name" value="His_Phos_2"/>
    <property type="match status" value="1"/>
</dbReference>
<evidence type="ECO:0000256" key="7">
    <source>
        <dbReference type="ARBA" id="ARBA00022777"/>
    </source>
</evidence>
<evidence type="ECO:0000256" key="8">
    <source>
        <dbReference type="ARBA" id="ARBA00022840"/>
    </source>
</evidence>
<evidence type="ECO:0000256" key="1">
    <source>
        <dbReference type="ARBA" id="ARBA00004514"/>
    </source>
</evidence>
<name>A0A813F4E2_POLGL</name>
<dbReference type="EC" id="2.7.4.24" evidence="3"/>
<keyword evidence="6" id="KW-0547">Nucleotide-binding</keyword>
<comment type="catalytic activity">
    <reaction evidence="9">
        <text>5-diphospho-1D-myo-inositol 1,2,3,4,6-pentakisphosphate + ATP + H(+) = 1,5-bis(diphospho)-1D-myo-inositol 2,3,4,6-tetrakisphosphate + ADP</text>
        <dbReference type="Rhea" id="RHEA:10276"/>
        <dbReference type="ChEBI" id="CHEBI:15378"/>
        <dbReference type="ChEBI" id="CHEBI:30616"/>
        <dbReference type="ChEBI" id="CHEBI:58628"/>
        <dbReference type="ChEBI" id="CHEBI:77983"/>
        <dbReference type="ChEBI" id="CHEBI:456216"/>
        <dbReference type="EC" id="2.7.4.24"/>
    </reaction>
    <physiologicalReaction direction="left-to-right" evidence="9">
        <dbReference type="Rhea" id="RHEA:10277"/>
    </physiologicalReaction>
</comment>
<dbReference type="GO" id="GO:0006020">
    <property type="term" value="P:inositol metabolic process"/>
    <property type="evidence" value="ECO:0007669"/>
    <property type="project" value="TreeGrafter"/>
</dbReference>
<evidence type="ECO:0000256" key="9">
    <source>
        <dbReference type="ARBA" id="ARBA00033696"/>
    </source>
</evidence>
<evidence type="ECO:0000256" key="3">
    <source>
        <dbReference type="ARBA" id="ARBA00012893"/>
    </source>
</evidence>
<comment type="catalytic activity">
    <reaction evidence="10">
        <text>1D-myo-inositol hexakisphosphate + ATP = 1-diphospho-1D-myo-inositol 2,3,4,5,6-pentakisphosphate + ADP</text>
        <dbReference type="Rhea" id="RHEA:37459"/>
        <dbReference type="ChEBI" id="CHEBI:30616"/>
        <dbReference type="ChEBI" id="CHEBI:58130"/>
        <dbReference type="ChEBI" id="CHEBI:74946"/>
        <dbReference type="ChEBI" id="CHEBI:456216"/>
        <dbReference type="EC" id="2.7.4.24"/>
    </reaction>
    <physiologicalReaction direction="left-to-right" evidence="10">
        <dbReference type="Rhea" id="RHEA:37460"/>
    </physiologicalReaction>
</comment>
<evidence type="ECO:0000313" key="11">
    <source>
        <dbReference type="EMBL" id="CAE8608058.1"/>
    </source>
</evidence>
<comment type="similarity">
    <text evidence="2">Belongs to the histidine acid phosphatase family. VIP1 subfamily.</text>
</comment>
<keyword evidence="8" id="KW-0067">ATP-binding</keyword>